<sequence>MATPDAAVPRLVVVDDTDPAIRYSGAFSLDSTGRLDTEGYGGPVFNRTITGTTTNGTISYNFKGSYVRVVIAATGESGWSCNVDNHLLVSFTVDSAQVTNYIACDSAGTLADSTAEHTLDINFSFTPTSPHNSSLWLDSIQYQPLLSDPLDAVTLRIHNSDPFVSYSNSSGAWSYQGVGSNATDRTETSMSFNFNGTSASLYSVIWKGYNPTTAFYSIAGKSTNFDLPGGTTVANTGQQADVQNWPLFTTSDLPPSQYSLEVATAYNTTTYPQYLTISYFIIKTNPANSSSTGGSSNSAGNSGSSGSSGSSVSGHSTSKVRLVSTLVGAIVGSIVVIAVISYIIRYFRKRQRRDWANIPEHDLEVLPLNRFELKNTPLNEFDAEKASMNDFDPEKAPLNESEPQQLPPNRLDAQNLLPNDLRPRRSNSVRSTVD</sequence>
<protein>
    <submittedName>
        <fullName evidence="3">Unplaced genomic scaffold GYMLUscaffold_24, whole genome shotgun sequence</fullName>
    </submittedName>
</protein>
<accession>A0A0D0CY57</accession>
<feature type="transmembrane region" description="Helical" evidence="2">
    <location>
        <begin position="322"/>
        <end position="344"/>
    </location>
</feature>
<evidence type="ECO:0000256" key="2">
    <source>
        <dbReference type="SAM" id="Phobius"/>
    </source>
</evidence>
<keyword evidence="2" id="KW-1133">Transmembrane helix</keyword>
<keyword evidence="2" id="KW-0812">Transmembrane</keyword>
<dbReference type="OrthoDB" id="3052647at2759"/>
<reference evidence="3 4" key="1">
    <citation type="submission" date="2014-04" db="EMBL/GenBank/DDBJ databases">
        <title>Evolutionary Origins and Diversification of the Mycorrhizal Mutualists.</title>
        <authorList>
            <consortium name="DOE Joint Genome Institute"/>
            <consortium name="Mycorrhizal Genomics Consortium"/>
            <person name="Kohler A."/>
            <person name="Kuo A."/>
            <person name="Nagy L.G."/>
            <person name="Floudas D."/>
            <person name="Copeland A."/>
            <person name="Barry K.W."/>
            <person name="Cichocki N."/>
            <person name="Veneault-Fourrey C."/>
            <person name="LaButti K."/>
            <person name="Lindquist E.A."/>
            <person name="Lipzen A."/>
            <person name="Lundell T."/>
            <person name="Morin E."/>
            <person name="Murat C."/>
            <person name="Riley R."/>
            <person name="Ohm R."/>
            <person name="Sun H."/>
            <person name="Tunlid A."/>
            <person name="Henrissat B."/>
            <person name="Grigoriev I.V."/>
            <person name="Hibbett D.S."/>
            <person name="Martin F."/>
        </authorList>
    </citation>
    <scope>NUCLEOTIDE SEQUENCE [LARGE SCALE GENOMIC DNA]</scope>
    <source>
        <strain evidence="3 4">FD-317 M1</strain>
    </source>
</reference>
<dbReference type="Proteomes" id="UP000053593">
    <property type="component" value="Unassembled WGS sequence"/>
</dbReference>
<feature type="region of interest" description="Disordered" evidence="1">
    <location>
        <begin position="389"/>
        <end position="434"/>
    </location>
</feature>
<organism evidence="3 4">
    <name type="scientific">Collybiopsis luxurians FD-317 M1</name>
    <dbReference type="NCBI Taxonomy" id="944289"/>
    <lineage>
        <taxon>Eukaryota</taxon>
        <taxon>Fungi</taxon>
        <taxon>Dikarya</taxon>
        <taxon>Basidiomycota</taxon>
        <taxon>Agaricomycotina</taxon>
        <taxon>Agaricomycetes</taxon>
        <taxon>Agaricomycetidae</taxon>
        <taxon>Agaricales</taxon>
        <taxon>Marasmiineae</taxon>
        <taxon>Omphalotaceae</taxon>
        <taxon>Collybiopsis</taxon>
        <taxon>Collybiopsis luxurians</taxon>
    </lineage>
</organism>
<feature type="region of interest" description="Disordered" evidence="1">
    <location>
        <begin position="290"/>
        <end position="315"/>
    </location>
</feature>
<evidence type="ECO:0000313" key="4">
    <source>
        <dbReference type="Proteomes" id="UP000053593"/>
    </source>
</evidence>
<keyword evidence="4" id="KW-1185">Reference proteome</keyword>
<gene>
    <name evidence="3" type="ORF">GYMLUDRAFT_43323</name>
</gene>
<keyword evidence="2" id="KW-0472">Membrane</keyword>
<name>A0A0D0CY57_9AGAR</name>
<evidence type="ECO:0000313" key="3">
    <source>
        <dbReference type="EMBL" id="KIK61263.1"/>
    </source>
</evidence>
<dbReference type="EMBL" id="KN834772">
    <property type="protein sequence ID" value="KIK61263.1"/>
    <property type="molecule type" value="Genomic_DNA"/>
</dbReference>
<dbReference type="AlphaFoldDB" id="A0A0D0CY57"/>
<dbReference type="Gene3D" id="2.60.120.260">
    <property type="entry name" value="Galactose-binding domain-like"/>
    <property type="match status" value="2"/>
</dbReference>
<dbReference type="HOGENOM" id="CLU_036313_2_0_1"/>
<evidence type="ECO:0000256" key="1">
    <source>
        <dbReference type="SAM" id="MobiDB-lite"/>
    </source>
</evidence>
<proteinExistence type="predicted"/>